<feature type="domain" description="SLC12A transporter C-terminal" evidence="5">
    <location>
        <begin position="12"/>
        <end position="132"/>
    </location>
</feature>
<dbReference type="Pfam" id="PF03522">
    <property type="entry name" value="SLC12"/>
    <property type="match status" value="1"/>
</dbReference>
<dbReference type="AlphaFoldDB" id="A0AAN9GP99"/>
<accession>A0AAN9GP99</accession>
<comment type="caution">
    <text evidence="6">The sequence shown here is derived from an EMBL/GenBank/DDBJ whole genome shotgun (WGS) entry which is preliminary data.</text>
</comment>
<dbReference type="PANTHER" id="PTHR11827:SF73">
    <property type="entry name" value="KAZACHOC, ISOFORM G"/>
    <property type="match status" value="1"/>
</dbReference>
<name>A0AAN9GP99_9CAEN</name>
<dbReference type="InterPro" id="IPR004842">
    <property type="entry name" value="SLC12A_fam"/>
</dbReference>
<evidence type="ECO:0000313" key="7">
    <source>
        <dbReference type="Proteomes" id="UP001374579"/>
    </source>
</evidence>
<sequence>MKLMPCHEPLQPRLLSLASQLKAGQGLTIVCSVLCGDFFQLHEEAKTAKYKMVMCMEREQVKGFANVVVSESTSLGICHVVQSAGLGALYPNTVVMCWPDHWFDSSNRETYKSFINSLHYAQTANMAVQVVKGVQKFPSNSERLEGTIDIWWIMNILP</sequence>
<dbReference type="Proteomes" id="UP001374579">
    <property type="component" value="Unassembled WGS sequence"/>
</dbReference>
<evidence type="ECO:0000256" key="3">
    <source>
        <dbReference type="ARBA" id="ARBA00022989"/>
    </source>
</evidence>
<dbReference type="PANTHER" id="PTHR11827">
    <property type="entry name" value="SOLUTE CARRIER FAMILY 12, CATION COTRANSPORTERS"/>
    <property type="match status" value="1"/>
</dbReference>
<dbReference type="GO" id="GO:0006884">
    <property type="term" value="P:cell volume homeostasis"/>
    <property type="evidence" value="ECO:0007669"/>
    <property type="project" value="TreeGrafter"/>
</dbReference>
<evidence type="ECO:0000313" key="6">
    <source>
        <dbReference type="EMBL" id="KAK7115111.1"/>
    </source>
</evidence>
<dbReference type="GO" id="GO:0055064">
    <property type="term" value="P:chloride ion homeostasis"/>
    <property type="evidence" value="ECO:0007669"/>
    <property type="project" value="TreeGrafter"/>
</dbReference>
<evidence type="ECO:0000256" key="4">
    <source>
        <dbReference type="ARBA" id="ARBA00023136"/>
    </source>
</evidence>
<keyword evidence="7" id="KW-1185">Reference proteome</keyword>
<evidence type="ECO:0000256" key="2">
    <source>
        <dbReference type="ARBA" id="ARBA00022692"/>
    </source>
</evidence>
<dbReference type="GO" id="GO:0015379">
    <property type="term" value="F:potassium:chloride symporter activity"/>
    <property type="evidence" value="ECO:0007669"/>
    <property type="project" value="TreeGrafter"/>
</dbReference>
<dbReference type="GO" id="GO:1990573">
    <property type="term" value="P:potassium ion import across plasma membrane"/>
    <property type="evidence" value="ECO:0007669"/>
    <property type="project" value="TreeGrafter"/>
</dbReference>
<comment type="subcellular location">
    <subcellularLocation>
        <location evidence="1">Membrane</location>
        <topology evidence="1">Multi-pass membrane protein</topology>
    </subcellularLocation>
</comment>
<dbReference type="GO" id="GO:0005886">
    <property type="term" value="C:plasma membrane"/>
    <property type="evidence" value="ECO:0007669"/>
    <property type="project" value="TreeGrafter"/>
</dbReference>
<proteinExistence type="predicted"/>
<dbReference type="InterPro" id="IPR018491">
    <property type="entry name" value="SLC12_C"/>
</dbReference>
<gene>
    <name evidence="6" type="ORF">V1264_001045</name>
</gene>
<evidence type="ECO:0000256" key="1">
    <source>
        <dbReference type="ARBA" id="ARBA00004141"/>
    </source>
</evidence>
<keyword evidence="2" id="KW-0812">Transmembrane</keyword>
<keyword evidence="4" id="KW-0472">Membrane</keyword>
<protein>
    <recommendedName>
        <fullName evidence="5">SLC12A transporter C-terminal domain-containing protein</fullName>
    </recommendedName>
</protein>
<dbReference type="EMBL" id="JBAMIC010000001">
    <property type="protein sequence ID" value="KAK7115111.1"/>
    <property type="molecule type" value="Genomic_DNA"/>
</dbReference>
<evidence type="ECO:0000259" key="5">
    <source>
        <dbReference type="Pfam" id="PF03522"/>
    </source>
</evidence>
<reference evidence="6 7" key="1">
    <citation type="submission" date="2024-02" db="EMBL/GenBank/DDBJ databases">
        <title>Chromosome-scale genome assembly of the rough periwinkle Littorina saxatilis.</title>
        <authorList>
            <person name="De Jode A."/>
            <person name="Faria R."/>
            <person name="Formenti G."/>
            <person name="Sims Y."/>
            <person name="Smith T.P."/>
            <person name="Tracey A."/>
            <person name="Wood J.M.D."/>
            <person name="Zagrodzka Z.B."/>
            <person name="Johannesson K."/>
            <person name="Butlin R.K."/>
            <person name="Leder E.H."/>
        </authorList>
    </citation>
    <scope>NUCLEOTIDE SEQUENCE [LARGE SCALE GENOMIC DNA]</scope>
    <source>
        <strain evidence="6">Snail1</strain>
        <tissue evidence="6">Muscle</tissue>
    </source>
</reference>
<dbReference type="GO" id="GO:0007268">
    <property type="term" value="P:chemical synaptic transmission"/>
    <property type="evidence" value="ECO:0007669"/>
    <property type="project" value="TreeGrafter"/>
</dbReference>
<dbReference type="GO" id="GO:0045202">
    <property type="term" value="C:synapse"/>
    <property type="evidence" value="ECO:0007669"/>
    <property type="project" value="GOC"/>
</dbReference>
<dbReference type="GO" id="GO:0055075">
    <property type="term" value="P:potassium ion homeostasis"/>
    <property type="evidence" value="ECO:0007669"/>
    <property type="project" value="TreeGrafter"/>
</dbReference>
<organism evidence="6 7">
    <name type="scientific">Littorina saxatilis</name>
    <dbReference type="NCBI Taxonomy" id="31220"/>
    <lineage>
        <taxon>Eukaryota</taxon>
        <taxon>Metazoa</taxon>
        <taxon>Spiralia</taxon>
        <taxon>Lophotrochozoa</taxon>
        <taxon>Mollusca</taxon>
        <taxon>Gastropoda</taxon>
        <taxon>Caenogastropoda</taxon>
        <taxon>Littorinimorpha</taxon>
        <taxon>Littorinoidea</taxon>
        <taxon>Littorinidae</taxon>
        <taxon>Littorina</taxon>
    </lineage>
</organism>
<keyword evidence="3" id="KW-1133">Transmembrane helix</keyword>